<proteinExistence type="predicted"/>
<dbReference type="STRING" id="3750.A0A498JE89"/>
<comment type="caution">
    <text evidence="1">The sequence shown here is derived from an EMBL/GenBank/DDBJ whole genome shotgun (WGS) entry which is preliminary data.</text>
</comment>
<dbReference type="Proteomes" id="UP000290289">
    <property type="component" value="Chromosome 7"/>
</dbReference>
<organism evidence="1 2">
    <name type="scientific">Malus domestica</name>
    <name type="common">Apple</name>
    <name type="synonym">Pyrus malus</name>
    <dbReference type="NCBI Taxonomy" id="3750"/>
    <lineage>
        <taxon>Eukaryota</taxon>
        <taxon>Viridiplantae</taxon>
        <taxon>Streptophyta</taxon>
        <taxon>Embryophyta</taxon>
        <taxon>Tracheophyta</taxon>
        <taxon>Spermatophyta</taxon>
        <taxon>Magnoliopsida</taxon>
        <taxon>eudicotyledons</taxon>
        <taxon>Gunneridae</taxon>
        <taxon>Pentapetalae</taxon>
        <taxon>rosids</taxon>
        <taxon>fabids</taxon>
        <taxon>Rosales</taxon>
        <taxon>Rosaceae</taxon>
        <taxon>Amygdaloideae</taxon>
        <taxon>Maleae</taxon>
        <taxon>Malus</taxon>
    </lineage>
</organism>
<sequence>MECSMKVIENKPVQICDGLRISGGKFRVDQQKLDTETQSDAGAQAVGDPELLDDFEFYQQFLKECFETIDPATYGKTIGHLILHV</sequence>
<accession>A0A498JE89</accession>
<keyword evidence="2" id="KW-1185">Reference proteome</keyword>
<reference evidence="1 2" key="1">
    <citation type="submission" date="2018-10" db="EMBL/GenBank/DDBJ databases">
        <title>A high-quality apple genome assembly.</title>
        <authorList>
            <person name="Hu J."/>
        </authorList>
    </citation>
    <scope>NUCLEOTIDE SEQUENCE [LARGE SCALE GENOMIC DNA]</scope>
    <source>
        <strain evidence="2">cv. HFTH1</strain>
        <tissue evidence="1">Young leaf</tissue>
    </source>
</reference>
<name>A0A498JE89_MALDO</name>
<dbReference type="AlphaFoldDB" id="A0A498JE89"/>
<evidence type="ECO:0000313" key="1">
    <source>
        <dbReference type="EMBL" id="RXH93137.1"/>
    </source>
</evidence>
<evidence type="ECO:0000313" key="2">
    <source>
        <dbReference type="Proteomes" id="UP000290289"/>
    </source>
</evidence>
<dbReference type="EMBL" id="RDQH01000333">
    <property type="protein sequence ID" value="RXH93137.1"/>
    <property type="molecule type" value="Genomic_DNA"/>
</dbReference>
<protein>
    <submittedName>
        <fullName evidence="1">Uncharacterized protein</fullName>
    </submittedName>
</protein>
<gene>
    <name evidence="1" type="ORF">DVH24_013713</name>
</gene>